<gene>
    <name evidence="5" type="ORF">ACFQ5M_06935</name>
</gene>
<evidence type="ECO:0000256" key="2">
    <source>
        <dbReference type="SAM" id="SignalP"/>
    </source>
</evidence>
<dbReference type="EMBL" id="JBHTOP010000022">
    <property type="protein sequence ID" value="MFD1671821.1"/>
    <property type="molecule type" value="Genomic_DNA"/>
</dbReference>
<feature type="transmembrane region" description="Helical" evidence="1">
    <location>
        <begin position="321"/>
        <end position="343"/>
    </location>
</feature>
<dbReference type="RefSeq" id="WP_125714522.1">
    <property type="nucleotide sequence ID" value="NZ_JBHTOP010000022.1"/>
</dbReference>
<dbReference type="InterPro" id="IPR021759">
    <property type="entry name" value="WxLIP_HBD"/>
</dbReference>
<keyword evidence="2" id="KW-0732">Signal</keyword>
<keyword evidence="1" id="KW-1133">Transmembrane helix</keyword>
<evidence type="ECO:0000313" key="6">
    <source>
        <dbReference type="Proteomes" id="UP001597267"/>
    </source>
</evidence>
<dbReference type="InterPro" id="IPR010317">
    <property type="entry name" value="WxLIP_PGBD"/>
</dbReference>
<name>A0ABW4J639_9LACO</name>
<evidence type="ECO:0000259" key="4">
    <source>
        <dbReference type="Pfam" id="PF11797"/>
    </source>
</evidence>
<evidence type="ECO:0000256" key="1">
    <source>
        <dbReference type="SAM" id="Phobius"/>
    </source>
</evidence>
<comment type="caution">
    <text evidence="5">The sequence shown here is derived from an EMBL/GenBank/DDBJ whole genome shotgun (WGS) entry which is preliminary data.</text>
</comment>
<dbReference type="Proteomes" id="UP001597267">
    <property type="component" value="Unassembled WGS sequence"/>
</dbReference>
<feature type="chain" id="PRO_5046873120" evidence="2">
    <location>
        <begin position="31"/>
        <end position="368"/>
    </location>
</feature>
<protein>
    <submittedName>
        <fullName evidence="5">DUF916 and DUF3324 domain-containing protein</fullName>
    </submittedName>
</protein>
<keyword evidence="1" id="KW-0812">Transmembrane</keyword>
<sequence>MRKMNMARCLGILLFSVMSLWLGMSQQTHRVQAVQVGNIPVDVKAVFPENQNGMVTGYFDFEIASGQSNNLTLEFTNTADKEQTLTVEPVVGGTTYQGELNYEPTDRKADSSLKLPFTDLTSKKQTVTLAGKETKQVTFPVQIPQTTVNGIVLGSLYVSSEQANKEALKARSKKRMKVINTYALYFGVVLRVNDWESAKPDFRLNRVVPKLINNDPGVGVDLQNFEPAMIKDKALSIKARVTQKGSTKTIKHYNMKASFAPNSTLSYPITWGGDRITAGNYTVHMDLKTSDKTWHLKRNFTITGEQAEKLNQANQPKKNYMWLWILIGILAILLIIIFVIYMYKRGRQTGRQSVQNQPQNRGSRKKKH</sequence>
<dbReference type="Pfam" id="PF11797">
    <property type="entry name" value="WxLIP_HBD"/>
    <property type="match status" value="1"/>
</dbReference>
<feature type="domain" description="WxL Interacting Protein peptidoglycan binding" evidence="3">
    <location>
        <begin position="43"/>
        <end position="159"/>
    </location>
</feature>
<proteinExistence type="predicted"/>
<feature type="domain" description="WxL Interacting Protein host binding" evidence="4">
    <location>
        <begin position="174"/>
        <end position="312"/>
    </location>
</feature>
<evidence type="ECO:0000313" key="5">
    <source>
        <dbReference type="EMBL" id="MFD1671821.1"/>
    </source>
</evidence>
<feature type="signal peptide" evidence="2">
    <location>
        <begin position="1"/>
        <end position="30"/>
    </location>
</feature>
<evidence type="ECO:0000259" key="3">
    <source>
        <dbReference type="Pfam" id="PF06030"/>
    </source>
</evidence>
<keyword evidence="1" id="KW-0472">Membrane</keyword>
<keyword evidence="6" id="KW-1185">Reference proteome</keyword>
<organism evidence="5 6">
    <name type="scientific">Agrilactobacillus yilanensis</name>
    <dbReference type="NCBI Taxonomy" id="2485997"/>
    <lineage>
        <taxon>Bacteria</taxon>
        <taxon>Bacillati</taxon>
        <taxon>Bacillota</taxon>
        <taxon>Bacilli</taxon>
        <taxon>Lactobacillales</taxon>
        <taxon>Lactobacillaceae</taxon>
        <taxon>Agrilactobacillus</taxon>
    </lineage>
</organism>
<dbReference type="Pfam" id="PF06030">
    <property type="entry name" value="WxLIP_PGBD"/>
    <property type="match status" value="1"/>
</dbReference>
<accession>A0ABW4J639</accession>
<reference evidence="6" key="1">
    <citation type="journal article" date="2019" name="Int. J. Syst. Evol. Microbiol.">
        <title>The Global Catalogue of Microorganisms (GCM) 10K type strain sequencing project: providing services to taxonomists for standard genome sequencing and annotation.</title>
        <authorList>
            <consortium name="The Broad Institute Genomics Platform"/>
            <consortium name="The Broad Institute Genome Sequencing Center for Infectious Disease"/>
            <person name="Wu L."/>
            <person name="Ma J."/>
        </authorList>
    </citation>
    <scope>NUCLEOTIDE SEQUENCE [LARGE SCALE GENOMIC DNA]</scope>
    <source>
        <strain evidence="6">CCM 8896</strain>
    </source>
</reference>